<dbReference type="EMBL" id="LT633852">
    <property type="protein sequence ID" value="SFZ79613.1"/>
    <property type="molecule type" value="Genomic_DNA"/>
</dbReference>
<feature type="non-terminal residue" evidence="2">
    <location>
        <position position="1"/>
    </location>
</feature>
<dbReference type="PRINTS" id="PR01776">
    <property type="entry name" value="HPOMPFAMILY"/>
</dbReference>
<dbReference type="InterPro" id="IPR002718">
    <property type="entry name" value="OMP_Helicobacter"/>
</dbReference>
<dbReference type="RefSeq" id="WP_233711505.1">
    <property type="nucleotide sequence ID" value="NZ_FZLZ01000065.1"/>
</dbReference>
<dbReference type="PANTHER" id="PTHR23159:SF31">
    <property type="entry name" value="CENTROSOME-ASSOCIATED PROTEIN CEP250 ISOFORM X1"/>
    <property type="match status" value="1"/>
</dbReference>
<dbReference type="SUPFAM" id="SSF57997">
    <property type="entry name" value="Tropomyosin"/>
    <property type="match status" value="1"/>
</dbReference>
<dbReference type="Gene3D" id="1.20.120.330">
    <property type="entry name" value="Nucleotidyltransferases domain 2"/>
    <property type="match status" value="1"/>
</dbReference>
<dbReference type="Gene3D" id="1.20.5.170">
    <property type="match status" value="1"/>
</dbReference>
<feature type="region of interest" description="Disordered" evidence="1">
    <location>
        <begin position="175"/>
        <end position="204"/>
    </location>
</feature>
<protein>
    <submittedName>
        <fullName evidence="2">OMP1471</fullName>
    </submittedName>
</protein>
<sequence>QALQTADQENTKAQTALNAAKGTLQTAQGQQTTAQGEVKKLEGQVAQLQPAPLSPQQQQQQQLQQAKQDLQTAQGRLQQADTAVANAQKEVATAQAKATQAATDLQNATNANDAAQAAATAAQKALDAAKNDVTTLEGTLQQKEADAQQAENAFNQATQADADAKQKVLDAQTDLQQKKGTGDEQAAQEALTKAEEAAKEAETKLQAATQANNDAKQAVTDAQSDLNTAKGQVTTLEGTLQQKQAAAQQTNQALQTADQENTKAQTALNAAKGTLQTAQGQQTTAQGEVKKLEGQVAQIQGQINNQNQNQQASSGGLGGSGGVAGSSGAGGPVASAPTPSKTPAPKPPTPAQTAQNALQTLVSGKGGATTLTQALSQYKANEAKVVATTTSGLINNVTGMSNTQAVSGLVAGLNQYAGGNLVNNPSVGTNLTQALTNFYTLASAANISINALNNSLNNLIELVQNLQTSLLNQLAVPNNVVGAIHTPAARVRGITLVALLPKQSGPLTPQQRAQMGEALEHLSNLLAYLNATKSKLGSYIQLNPLSVGPGKMVASSTQSFSQNGNMYGVNAQLGYKQFFGKKKRWGLRYYGSFSYQHGVFASGSSPVNNFVYGAGVDALYNFYESQDSKYTSGVFVGAILAGSTWVVPGESTMRASMEAIKARGGSASMNTTYFQIPLNIGFRTNVSRHSGFEVGLRIPLAMNAYFKGDLKGFKETIAYKRNVSVFVNYVFNF</sequence>
<reference evidence="2" key="1">
    <citation type="submission" date="2016-11" db="EMBL/GenBank/DDBJ databases">
        <title>Proteomic and phylogenetic analysis of the outer membrane protein repertoire of gastric Helicobacter species.</title>
        <authorList>
            <person name="Joosten M."/>
        </authorList>
    </citation>
    <scope>NUCLEOTIDE SEQUENCE</scope>
    <source>
        <strain evidence="2">M45</strain>
    </source>
</reference>
<evidence type="ECO:0000256" key="1">
    <source>
        <dbReference type="SAM" id="MobiDB-lite"/>
    </source>
</evidence>
<dbReference type="PANTHER" id="PTHR23159">
    <property type="entry name" value="CENTROSOMAL PROTEIN 2"/>
    <property type="match status" value="1"/>
</dbReference>
<evidence type="ECO:0000313" key="2">
    <source>
        <dbReference type="EMBL" id="SFZ79613.1"/>
    </source>
</evidence>
<accession>A0A1M4NIP1</accession>
<dbReference type="Pfam" id="PF01856">
    <property type="entry name" value="HP_OMP"/>
    <property type="match status" value="1"/>
</dbReference>
<dbReference type="AlphaFoldDB" id="A0A1M4NIP1"/>
<proteinExistence type="predicted"/>
<name>A0A1M4NIP1_9HELI</name>
<gene>
    <name evidence="2" type="primary">omp1471</name>
</gene>
<feature type="compositionally biased region" description="Basic and acidic residues" evidence="1">
    <location>
        <begin position="192"/>
        <end position="203"/>
    </location>
</feature>
<feature type="region of interest" description="Disordered" evidence="1">
    <location>
        <begin position="306"/>
        <end position="354"/>
    </location>
</feature>
<organism evidence="2">
    <name type="scientific">Helicobacter salomonis</name>
    <dbReference type="NCBI Taxonomy" id="56878"/>
    <lineage>
        <taxon>Bacteria</taxon>
        <taxon>Pseudomonadati</taxon>
        <taxon>Campylobacterota</taxon>
        <taxon>Epsilonproteobacteria</taxon>
        <taxon>Campylobacterales</taxon>
        <taxon>Helicobacteraceae</taxon>
        <taxon>Helicobacter</taxon>
    </lineage>
</organism>
<feature type="compositionally biased region" description="Gly residues" evidence="1">
    <location>
        <begin position="315"/>
        <end position="331"/>
    </location>
</feature>
<feature type="compositionally biased region" description="Pro residues" evidence="1">
    <location>
        <begin position="340"/>
        <end position="350"/>
    </location>
</feature>